<dbReference type="EMBL" id="CZQA01000003">
    <property type="protein sequence ID" value="CUS34800.1"/>
    <property type="molecule type" value="Genomic_DNA"/>
</dbReference>
<evidence type="ECO:0000313" key="1">
    <source>
        <dbReference type="EMBL" id="CUS34800.1"/>
    </source>
</evidence>
<dbReference type="STRING" id="1742972.COMA1_110002"/>
<organism evidence="1 2">
    <name type="scientific">Candidatus Nitrospira nitrosa</name>
    <dbReference type="NCBI Taxonomy" id="1742972"/>
    <lineage>
        <taxon>Bacteria</taxon>
        <taxon>Pseudomonadati</taxon>
        <taxon>Nitrospirota</taxon>
        <taxon>Nitrospiria</taxon>
        <taxon>Nitrospirales</taxon>
        <taxon>Nitrospiraceae</taxon>
        <taxon>Nitrospira</taxon>
    </lineage>
</organism>
<accession>A0A0S4LDT8</accession>
<dbReference type="InterPro" id="IPR016024">
    <property type="entry name" value="ARM-type_fold"/>
</dbReference>
<dbReference type="InterPro" id="IPR004155">
    <property type="entry name" value="PBS_lyase_HEAT"/>
</dbReference>
<name>A0A0S4LDT8_9BACT</name>
<evidence type="ECO:0000313" key="2">
    <source>
        <dbReference type="Proteomes" id="UP000199032"/>
    </source>
</evidence>
<dbReference type="Gene3D" id="1.25.10.10">
    <property type="entry name" value="Leucine-rich Repeat Variant"/>
    <property type="match status" value="1"/>
</dbReference>
<dbReference type="Pfam" id="PF13646">
    <property type="entry name" value="HEAT_2"/>
    <property type="match status" value="1"/>
</dbReference>
<sequence>MKQIPSSSINLISIGIVLLILLFCFPQSGFPFSKLADYLGAFKDERADIRRAALGQLLSCQEEDKECLEGGSPESFGQLVTAVIPLLDDPDPNVREASILYLKQSTLARVVTPIARRLRDANDDVRATAAEAFYLIKVDAATVRELERLLLDKNKRVRMGAASSLGLNGTKKSVGLLRKALAHEADLDARELYTETLKELEKRLVTSGTAQRNRGQRPISP</sequence>
<gene>
    <name evidence="1" type="ORF">COMA1_110002</name>
</gene>
<dbReference type="SMART" id="SM00567">
    <property type="entry name" value="EZ_HEAT"/>
    <property type="match status" value="2"/>
</dbReference>
<dbReference type="Proteomes" id="UP000199032">
    <property type="component" value="Unassembled WGS sequence"/>
</dbReference>
<dbReference type="InterPro" id="IPR011989">
    <property type="entry name" value="ARM-like"/>
</dbReference>
<keyword evidence="2" id="KW-1185">Reference proteome</keyword>
<protein>
    <recommendedName>
        <fullName evidence="3">HEAT repeat domain-containing protein</fullName>
    </recommendedName>
</protein>
<proteinExistence type="predicted"/>
<dbReference type="AlphaFoldDB" id="A0A0S4LDT8"/>
<reference evidence="1 2" key="1">
    <citation type="submission" date="2015-10" db="EMBL/GenBank/DDBJ databases">
        <authorList>
            <person name="Gilbert D.G."/>
        </authorList>
    </citation>
    <scope>NUCLEOTIDE SEQUENCE [LARGE SCALE GENOMIC DNA]</scope>
    <source>
        <strain evidence="1">COMA1</strain>
    </source>
</reference>
<evidence type="ECO:0008006" key="3">
    <source>
        <dbReference type="Google" id="ProtNLM"/>
    </source>
</evidence>
<dbReference type="SUPFAM" id="SSF48371">
    <property type="entry name" value="ARM repeat"/>
    <property type="match status" value="1"/>
</dbReference>